<dbReference type="FunFam" id="3.40.50.11210:FF:000007">
    <property type="entry name" value="Tuberous sclerosis 2"/>
    <property type="match status" value="1"/>
</dbReference>
<name>A0A5C3KH35_COPMA</name>
<dbReference type="InterPro" id="IPR035974">
    <property type="entry name" value="Rap/Ran-GAP_sf"/>
</dbReference>
<dbReference type="EMBL" id="ML210344">
    <property type="protein sequence ID" value="TFK19370.1"/>
    <property type="molecule type" value="Genomic_DNA"/>
</dbReference>
<sequence>MTGQRGPSFSSKSSSASLVTYTDLPTRAVHPASTLNKILLQKCPQSRVAVTHDEDWALLSDEIFQLSGVDRIWNEVNDKFRVSVDPSGIVSLTAKHTKEVAEEVDAATAAQTEPFTSGSDVFPFPNGPVPVEIEESDYTVELLIEMLSSPTRPNLAHVRLLSKMLLTQTPPRFSSLQPVLTRLCSQWTTPGLHALGFEIMKSYWNNPKVQNASWPTTSDSLSCLTFFLDSPTPWTLDLWEVRFKALAAITKDGSDLRGIETVLIDVIKDCLANAFRLLTHQSKQIDGAAKRECERCIITVGNFLSDLLAHLANVSRIREELLMGLFAFYGNLIDDLIHLPSSTASQGIPSPKETPSPASTEKSGRRAHKRRAPSLSSLMFLTSPTNTEQPRPPPPPVKHPAELAIALFHTHSSPHLLHLTSEQLSHVLPILFRSLAFCASPLPRLTIQPQPLSPATLEDKLVDLLNRLVPSPSSAATMQTLKHFMFPHIPEVSSKEGHPGSSTPMKTDFDNLQLMIMTSLGAHRTLRNYARRALVARLEKVFHPQEAAVREGGPPRTGEVDLADLAWLRHDQHRHGMVSSESSEGEALSATIDAWVTWSPELQSTIESEAWDRILEGKDSIIEESAGILKDVYQELDSRVDGGLELDENELYPINAALRSLSKYILTLQSPDGSPFIINVFNPGDSPTPLLRSITTLLSRSFTPAQQPLLADILILGCDHVTDENSARIPALMMGDDALTPITESWLVHWRRLLDTRLASPARPQTRAAILETLSQVYTSIKESPTYRKALAQLVMETLNPLIASESSDSLFGILEEETIFTISESEDSYPVQLLIKLLFGHPNDSVSTSAARTLINIFSQVCFTDLALNDDNKRIAITIFNTFVRALSEVANPPPRLLILQFLMRLRADRDHRVYFALETYDTDECSAYLASLINRLPDSLMRAHKDEILEEHVARNRSVRPRTTPRSQANQKPVESTTQPSRGRSRTTMDISERATLWQLPEALSFKPVEPDAIKNGVRSFDSTGTQKEHVLPVSKYVAALADLIEKEPSWELVSYVLCHLPVQLGNKHLFCGPNSRTAITKLLYVLSTGIINGTLVSQTAEDCPEELKLRDLQGLAHHTLSTLISYKSYFDTQQRFLLVESFFSGLDGPFSTIKCCLHALSLSAFEISNSLSRSLPKILEKLAQIMSNPNMAVHILAFLGMVSSLPSLYASFTEEDFKMVFGVALQYLQHYNQLRESTTRSWTLSQHVRLQSYVTVYTWFSVLKLSDRQRHIPYITRQFHLANDGKEEVDGPTQVCFDWLARNTYGVANARKTLVHDIVLQPNIAKPTNSPGLKTWMIGNSFLSVKPLDRNGWIKLVSRRPSGSASLICRKDHFYKLSGDRGPPEFWVSFADWNHEIPIEASEAAAAHHAEQSEAEQNTDLEQLSLASHLFFHMSPVAETSQPFRDVTDISGLSKSIGILDHIPVIDTHKVGIMYVAPGQTKEIDILCNSHGSQAYTRFLDGIGNLVKISSEKDIYTGALDPSEDGEYAYAWWDDIRQILFHTATLMPSHPHDPMLNYKKRHIGNDFVRIIWNDSGLPYAFDTLKTAFQFVNIVIEPHSIGTISAFSNDAHENEYFRVTVQTAEGMTECTPVGQFKIVSAINLPHFVRHLSVLSDCFTTIFSSTNYDKHRVEVKSNWNSRLDAMQRFKKLIPNHDPNPPSSSQAEHNEYT</sequence>
<feature type="region of interest" description="Disordered" evidence="2">
    <location>
        <begin position="344"/>
        <end position="398"/>
    </location>
</feature>
<gene>
    <name evidence="4" type="ORF">FA15DRAFT_177423</name>
</gene>
<dbReference type="InterPro" id="IPR000331">
    <property type="entry name" value="Rap/Ran_GAP_dom"/>
</dbReference>
<keyword evidence="1" id="KW-0343">GTPase activation</keyword>
<dbReference type="Pfam" id="PF02145">
    <property type="entry name" value="Rap_GAP"/>
    <property type="match status" value="1"/>
</dbReference>
<dbReference type="Gene3D" id="3.40.50.11210">
    <property type="entry name" value="Rap/Ran-GAP"/>
    <property type="match status" value="1"/>
</dbReference>
<dbReference type="InterPro" id="IPR018515">
    <property type="entry name" value="Tuberin-type_domain"/>
</dbReference>
<dbReference type="GO" id="GO:0033596">
    <property type="term" value="C:TSC1-TSC2 complex"/>
    <property type="evidence" value="ECO:0007669"/>
    <property type="project" value="TreeGrafter"/>
</dbReference>
<dbReference type="Proteomes" id="UP000307440">
    <property type="component" value="Unassembled WGS sequence"/>
</dbReference>
<dbReference type="InterPro" id="IPR027107">
    <property type="entry name" value="Tuberin/Ral-act_asu"/>
</dbReference>
<evidence type="ECO:0000259" key="3">
    <source>
        <dbReference type="PROSITE" id="PS50085"/>
    </source>
</evidence>
<dbReference type="SUPFAM" id="SSF111347">
    <property type="entry name" value="Rap/Ran-GAP"/>
    <property type="match status" value="1"/>
</dbReference>
<feature type="region of interest" description="Disordered" evidence="2">
    <location>
        <begin position="1693"/>
        <end position="1713"/>
    </location>
</feature>
<reference evidence="4 5" key="1">
    <citation type="journal article" date="2019" name="Nat. Ecol. Evol.">
        <title>Megaphylogeny resolves global patterns of mushroom evolution.</title>
        <authorList>
            <person name="Varga T."/>
            <person name="Krizsan K."/>
            <person name="Foldi C."/>
            <person name="Dima B."/>
            <person name="Sanchez-Garcia M."/>
            <person name="Sanchez-Ramirez S."/>
            <person name="Szollosi G.J."/>
            <person name="Szarkandi J.G."/>
            <person name="Papp V."/>
            <person name="Albert L."/>
            <person name="Andreopoulos W."/>
            <person name="Angelini C."/>
            <person name="Antonin V."/>
            <person name="Barry K.W."/>
            <person name="Bougher N.L."/>
            <person name="Buchanan P."/>
            <person name="Buyck B."/>
            <person name="Bense V."/>
            <person name="Catcheside P."/>
            <person name="Chovatia M."/>
            <person name="Cooper J."/>
            <person name="Damon W."/>
            <person name="Desjardin D."/>
            <person name="Finy P."/>
            <person name="Geml J."/>
            <person name="Haridas S."/>
            <person name="Hughes K."/>
            <person name="Justo A."/>
            <person name="Karasinski D."/>
            <person name="Kautmanova I."/>
            <person name="Kiss B."/>
            <person name="Kocsube S."/>
            <person name="Kotiranta H."/>
            <person name="LaButti K.M."/>
            <person name="Lechner B.E."/>
            <person name="Liimatainen K."/>
            <person name="Lipzen A."/>
            <person name="Lukacs Z."/>
            <person name="Mihaltcheva S."/>
            <person name="Morgado L.N."/>
            <person name="Niskanen T."/>
            <person name="Noordeloos M.E."/>
            <person name="Ohm R.A."/>
            <person name="Ortiz-Santana B."/>
            <person name="Ovrebo C."/>
            <person name="Racz N."/>
            <person name="Riley R."/>
            <person name="Savchenko A."/>
            <person name="Shiryaev A."/>
            <person name="Soop K."/>
            <person name="Spirin V."/>
            <person name="Szebenyi C."/>
            <person name="Tomsovsky M."/>
            <person name="Tulloss R.E."/>
            <person name="Uehling J."/>
            <person name="Grigoriev I.V."/>
            <person name="Vagvolgyi C."/>
            <person name="Papp T."/>
            <person name="Martin F.M."/>
            <person name="Miettinen O."/>
            <person name="Hibbett D.S."/>
            <person name="Nagy L.G."/>
        </authorList>
    </citation>
    <scope>NUCLEOTIDE SEQUENCE [LARGE SCALE GENOMIC DNA]</scope>
    <source>
        <strain evidence="4 5">CBS 121175</strain>
    </source>
</reference>
<organism evidence="4 5">
    <name type="scientific">Coprinopsis marcescibilis</name>
    <name type="common">Agaric fungus</name>
    <name type="synonym">Psathyrella marcescibilis</name>
    <dbReference type="NCBI Taxonomy" id="230819"/>
    <lineage>
        <taxon>Eukaryota</taxon>
        <taxon>Fungi</taxon>
        <taxon>Dikarya</taxon>
        <taxon>Basidiomycota</taxon>
        <taxon>Agaricomycotina</taxon>
        <taxon>Agaricomycetes</taxon>
        <taxon>Agaricomycetidae</taxon>
        <taxon>Agaricales</taxon>
        <taxon>Agaricineae</taxon>
        <taxon>Psathyrellaceae</taxon>
        <taxon>Coprinopsis</taxon>
    </lineage>
</organism>
<proteinExistence type="predicted"/>
<dbReference type="STRING" id="230819.A0A5C3KH35"/>
<evidence type="ECO:0000256" key="1">
    <source>
        <dbReference type="ARBA" id="ARBA00022468"/>
    </source>
</evidence>
<dbReference type="SUPFAM" id="SSF48371">
    <property type="entry name" value="ARM repeat"/>
    <property type="match status" value="1"/>
</dbReference>
<dbReference type="OrthoDB" id="19311at2759"/>
<evidence type="ECO:0000256" key="2">
    <source>
        <dbReference type="SAM" id="MobiDB-lite"/>
    </source>
</evidence>
<feature type="compositionally biased region" description="Polar residues" evidence="2">
    <location>
        <begin position="374"/>
        <end position="389"/>
    </location>
</feature>
<evidence type="ECO:0000313" key="4">
    <source>
        <dbReference type="EMBL" id="TFK19370.1"/>
    </source>
</evidence>
<dbReference type="PANTHER" id="PTHR10063">
    <property type="entry name" value="TUBERIN"/>
    <property type="match status" value="1"/>
</dbReference>
<dbReference type="GO" id="GO:0005634">
    <property type="term" value="C:nucleus"/>
    <property type="evidence" value="ECO:0007669"/>
    <property type="project" value="InterPro"/>
</dbReference>
<evidence type="ECO:0000313" key="5">
    <source>
        <dbReference type="Proteomes" id="UP000307440"/>
    </source>
</evidence>
<dbReference type="GO" id="GO:0032007">
    <property type="term" value="P:negative regulation of TOR signaling"/>
    <property type="evidence" value="ECO:0007669"/>
    <property type="project" value="TreeGrafter"/>
</dbReference>
<dbReference type="PROSITE" id="PS50085">
    <property type="entry name" value="RAPGAP"/>
    <property type="match status" value="1"/>
</dbReference>
<accession>A0A5C3KH35</accession>
<dbReference type="Pfam" id="PF03542">
    <property type="entry name" value="Tuberin"/>
    <property type="match status" value="1"/>
</dbReference>
<dbReference type="GO" id="GO:0051056">
    <property type="term" value="P:regulation of small GTPase mediated signal transduction"/>
    <property type="evidence" value="ECO:0007669"/>
    <property type="project" value="InterPro"/>
</dbReference>
<dbReference type="InterPro" id="IPR016024">
    <property type="entry name" value="ARM-type_fold"/>
</dbReference>
<dbReference type="PANTHER" id="PTHR10063:SF0">
    <property type="entry name" value="TUBERIN"/>
    <property type="match status" value="1"/>
</dbReference>
<dbReference type="GO" id="GO:0005096">
    <property type="term" value="F:GTPase activator activity"/>
    <property type="evidence" value="ECO:0007669"/>
    <property type="project" value="UniProtKB-KW"/>
</dbReference>
<feature type="compositionally biased region" description="Polar residues" evidence="2">
    <location>
        <begin position="966"/>
        <end position="990"/>
    </location>
</feature>
<protein>
    <submittedName>
        <fullName evidence="4">Tuberin</fullName>
    </submittedName>
</protein>
<keyword evidence="5" id="KW-1185">Reference proteome</keyword>
<feature type="region of interest" description="Disordered" evidence="2">
    <location>
        <begin position="954"/>
        <end position="990"/>
    </location>
</feature>
<feature type="domain" description="Rap-GAP" evidence="3">
    <location>
        <begin position="1460"/>
        <end position="1687"/>
    </location>
</feature>